<dbReference type="PANTHER" id="PTHR12570">
    <property type="match status" value="1"/>
</dbReference>
<evidence type="ECO:0000256" key="3">
    <source>
        <dbReference type="ARBA" id="ARBA00022989"/>
    </source>
</evidence>
<keyword evidence="3 6" id="KW-1133">Transmembrane helix</keyword>
<protein>
    <recommendedName>
        <fullName evidence="9">DUF803-domain-containing protein</fullName>
    </recommendedName>
</protein>
<comment type="subcellular location">
    <subcellularLocation>
        <location evidence="1">Membrane</location>
        <topology evidence="1">Multi-pass membrane protein</topology>
    </subcellularLocation>
</comment>
<feature type="transmembrane region" description="Helical" evidence="6">
    <location>
        <begin position="147"/>
        <end position="166"/>
    </location>
</feature>
<feature type="transmembrane region" description="Helical" evidence="6">
    <location>
        <begin position="276"/>
        <end position="294"/>
    </location>
</feature>
<evidence type="ECO:0000256" key="5">
    <source>
        <dbReference type="SAM" id="MobiDB-lite"/>
    </source>
</evidence>
<dbReference type="EMBL" id="JABXXO010000013">
    <property type="protein sequence ID" value="KAF7761384.1"/>
    <property type="molecule type" value="Genomic_DNA"/>
</dbReference>
<gene>
    <name evidence="7" type="ORF">Agabi119p4_9376</name>
</gene>
<feature type="transmembrane region" description="Helical" evidence="6">
    <location>
        <begin position="79"/>
        <end position="100"/>
    </location>
</feature>
<dbReference type="GO" id="GO:0016020">
    <property type="term" value="C:membrane"/>
    <property type="evidence" value="ECO:0007669"/>
    <property type="project" value="UniProtKB-SubCell"/>
</dbReference>
<dbReference type="Proteomes" id="UP000629468">
    <property type="component" value="Unassembled WGS sequence"/>
</dbReference>
<feature type="compositionally biased region" description="Polar residues" evidence="5">
    <location>
        <begin position="412"/>
        <end position="432"/>
    </location>
</feature>
<dbReference type="SUPFAM" id="SSF103481">
    <property type="entry name" value="Multidrug resistance efflux transporter EmrE"/>
    <property type="match status" value="1"/>
</dbReference>
<evidence type="ECO:0000256" key="1">
    <source>
        <dbReference type="ARBA" id="ARBA00004141"/>
    </source>
</evidence>
<accession>A0A8H7C292</accession>
<name>A0A8H7C292_AGABI</name>
<feature type="transmembrane region" description="Helical" evidence="6">
    <location>
        <begin position="6"/>
        <end position="26"/>
    </location>
</feature>
<keyword evidence="4 6" id="KW-0472">Membrane</keyword>
<evidence type="ECO:0000313" key="7">
    <source>
        <dbReference type="EMBL" id="KAF7761384.1"/>
    </source>
</evidence>
<dbReference type="InterPro" id="IPR008521">
    <property type="entry name" value="Mg_trans_NIPA"/>
</dbReference>
<evidence type="ECO:0000256" key="2">
    <source>
        <dbReference type="ARBA" id="ARBA00022692"/>
    </source>
</evidence>
<reference evidence="7 8" key="1">
    <citation type="journal article" name="Sci. Rep.">
        <title>Telomere-to-telomere assembled and centromere annotated genomes of the two main subspecies of the button mushroom Agaricus bisporus reveal especially polymorphic chromosome ends.</title>
        <authorList>
            <person name="Sonnenberg A.S.M."/>
            <person name="Sedaghat-Telgerd N."/>
            <person name="Lavrijssen B."/>
            <person name="Ohm R.A."/>
            <person name="Hendrickx P.M."/>
            <person name="Scholtmeijer K."/>
            <person name="Baars J.J.P."/>
            <person name="van Peer A."/>
        </authorList>
    </citation>
    <scope>NUCLEOTIDE SEQUENCE [LARGE SCALE GENOMIC DNA]</scope>
    <source>
        <strain evidence="7 8">H119_p4</strain>
    </source>
</reference>
<dbReference type="Pfam" id="PF05653">
    <property type="entry name" value="Mg_trans_NIPA"/>
    <property type="match status" value="1"/>
</dbReference>
<feature type="transmembrane region" description="Helical" evidence="6">
    <location>
        <begin position="244"/>
        <end position="264"/>
    </location>
</feature>
<evidence type="ECO:0000256" key="4">
    <source>
        <dbReference type="ARBA" id="ARBA00023136"/>
    </source>
</evidence>
<keyword evidence="2 6" id="KW-0812">Transmembrane</keyword>
<dbReference type="InterPro" id="IPR037185">
    <property type="entry name" value="EmrE-like"/>
</dbReference>
<feature type="transmembrane region" description="Helical" evidence="6">
    <location>
        <begin position="107"/>
        <end position="127"/>
    </location>
</feature>
<sequence length="443" mass="47692">MIEDKYIGLALAVSSSLAIGTSFIITKKGLNDAAERNAYGAQASDNLAYLKNPIWWAGMSTLVLGEVANFAAYTFAPPILVTPLGALSVLIGAVLASILLNEELGHLGRLGCALCLIGSSIIVLHAPEDKPVETVDEILEYALRPGFLMYCFTVLVFSLIMIYVVVPRYGRSNPIIYVSICSVVGSVSVMAIKGFGVAVKLTLGGNNQFTLPSTYIFGLVVALCIVVQMNYFNKALDTFSTNVVNPMYYVGFSSATIVASLILFQGFNTTGGTNTLSLLMGFIVTFLGVHLLNYSRAPEPPMDPNNHTALEGGLMNPRLSLQGRVSLDNWNGLPSDRNDLSRTTGHHRRGSSIYRNQILFNAHDGLDDGLGESVGLHDLREEDESSDDDADERTHLRNVNGHANGHARPGIANSTTKSPLSSLRSQTNSPLNPSLGDVRPNSR</sequence>
<proteinExistence type="predicted"/>
<feature type="transmembrane region" description="Helical" evidence="6">
    <location>
        <begin position="215"/>
        <end position="232"/>
    </location>
</feature>
<evidence type="ECO:0000256" key="6">
    <source>
        <dbReference type="SAM" id="Phobius"/>
    </source>
</evidence>
<feature type="transmembrane region" description="Helical" evidence="6">
    <location>
        <begin position="175"/>
        <end position="195"/>
    </location>
</feature>
<comment type="caution">
    <text evidence="7">The sequence shown here is derived from an EMBL/GenBank/DDBJ whole genome shotgun (WGS) entry which is preliminary data.</text>
</comment>
<evidence type="ECO:0000313" key="8">
    <source>
        <dbReference type="Proteomes" id="UP000629468"/>
    </source>
</evidence>
<dbReference type="PANTHER" id="PTHR12570:SF85">
    <property type="entry name" value="DUF803 DOMAIN MEMBRANE PROTEIN (AFU_ORTHOLOGUE AFUA_1G15880)"/>
    <property type="match status" value="1"/>
</dbReference>
<dbReference type="GO" id="GO:0015095">
    <property type="term" value="F:magnesium ion transmembrane transporter activity"/>
    <property type="evidence" value="ECO:0007669"/>
    <property type="project" value="InterPro"/>
</dbReference>
<organism evidence="7 8">
    <name type="scientific">Agaricus bisporus var. burnettii</name>
    <dbReference type="NCBI Taxonomy" id="192524"/>
    <lineage>
        <taxon>Eukaryota</taxon>
        <taxon>Fungi</taxon>
        <taxon>Dikarya</taxon>
        <taxon>Basidiomycota</taxon>
        <taxon>Agaricomycotina</taxon>
        <taxon>Agaricomycetes</taxon>
        <taxon>Agaricomycetidae</taxon>
        <taxon>Agaricales</taxon>
        <taxon>Agaricineae</taxon>
        <taxon>Agaricaceae</taxon>
        <taxon>Agaricus</taxon>
    </lineage>
</organism>
<evidence type="ECO:0008006" key="9">
    <source>
        <dbReference type="Google" id="ProtNLM"/>
    </source>
</evidence>
<dbReference type="AlphaFoldDB" id="A0A8H7C292"/>
<feature type="region of interest" description="Disordered" evidence="5">
    <location>
        <begin position="398"/>
        <end position="443"/>
    </location>
</feature>